<feature type="transmembrane region" description="Helical" evidence="6">
    <location>
        <begin position="35"/>
        <end position="55"/>
    </location>
</feature>
<dbReference type="HOGENOM" id="CLU_032713_0_0_9"/>
<evidence type="ECO:0000256" key="4">
    <source>
        <dbReference type="ARBA" id="ARBA00022989"/>
    </source>
</evidence>
<dbReference type="PANTHER" id="PTHR30250">
    <property type="entry name" value="PST FAMILY PREDICTED COLANIC ACID TRANSPORTER"/>
    <property type="match status" value="1"/>
</dbReference>
<keyword evidence="4 6" id="KW-1133">Transmembrane helix</keyword>
<evidence type="ECO:0000256" key="2">
    <source>
        <dbReference type="ARBA" id="ARBA00022475"/>
    </source>
</evidence>
<evidence type="ECO:0000256" key="3">
    <source>
        <dbReference type="ARBA" id="ARBA00022692"/>
    </source>
</evidence>
<feature type="transmembrane region" description="Helical" evidence="6">
    <location>
        <begin position="76"/>
        <end position="97"/>
    </location>
</feature>
<dbReference type="GO" id="GO:0005886">
    <property type="term" value="C:plasma membrane"/>
    <property type="evidence" value="ECO:0007669"/>
    <property type="project" value="UniProtKB-SubCell"/>
</dbReference>
<dbReference type="OrthoDB" id="3246647at2"/>
<feature type="transmembrane region" description="Helical" evidence="6">
    <location>
        <begin position="383"/>
        <end position="402"/>
    </location>
</feature>
<dbReference type="PANTHER" id="PTHR30250:SF11">
    <property type="entry name" value="O-ANTIGEN TRANSPORTER-RELATED"/>
    <property type="match status" value="1"/>
</dbReference>
<dbReference type="AlphaFoldDB" id="N2AGY7"/>
<evidence type="ECO:0000256" key="6">
    <source>
        <dbReference type="SAM" id="Phobius"/>
    </source>
</evidence>
<evidence type="ECO:0008006" key="9">
    <source>
        <dbReference type="Google" id="ProtNLM"/>
    </source>
</evidence>
<dbReference type="STRING" id="1235802.C823_02395"/>
<keyword evidence="8" id="KW-1185">Reference proteome</keyword>
<feature type="transmembrane region" description="Helical" evidence="6">
    <location>
        <begin position="291"/>
        <end position="315"/>
    </location>
</feature>
<reference evidence="7 8" key="1">
    <citation type="journal article" date="2014" name="Genome Announc.">
        <title>Draft genome sequences of the altered schaedler flora, a defined bacterial community from gnotobiotic mice.</title>
        <authorList>
            <person name="Wannemuehler M.J."/>
            <person name="Overstreet A.M."/>
            <person name="Ward D.V."/>
            <person name="Phillips G.J."/>
        </authorList>
    </citation>
    <scope>NUCLEOTIDE SEQUENCE [LARGE SCALE GENOMIC DNA]</scope>
    <source>
        <strain evidence="7 8">ASF492</strain>
    </source>
</reference>
<keyword evidence="5 6" id="KW-0472">Membrane</keyword>
<evidence type="ECO:0000313" key="8">
    <source>
        <dbReference type="Proteomes" id="UP000012589"/>
    </source>
</evidence>
<feature type="transmembrane region" description="Helical" evidence="6">
    <location>
        <begin position="109"/>
        <end position="132"/>
    </location>
</feature>
<feature type="transmembrane region" description="Helical" evidence="6">
    <location>
        <begin position="144"/>
        <end position="163"/>
    </location>
</feature>
<feature type="transmembrane region" description="Helical" evidence="6">
    <location>
        <begin position="356"/>
        <end position="377"/>
    </location>
</feature>
<dbReference type="PATRIC" id="fig|1235802.3.peg.2533"/>
<evidence type="ECO:0000313" key="7">
    <source>
        <dbReference type="EMBL" id="EMZ27271.1"/>
    </source>
</evidence>
<dbReference type="Proteomes" id="UP000012589">
    <property type="component" value="Unassembled WGS sequence"/>
</dbReference>
<proteinExistence type="predicted"/>
<dbReference type="EMBL" id="AQFT01000072">
    <property type="protein sequence ID" value="EMZ27271.1"/>
    <property type="molecule type" value="Genomic_DNA"/>
</dbReference>
<feature type="transmembrane region" description="Helical" evidence="6">
    <location>
        <begin position="7"/>
        <end position="29"/>
    </location>
</feature>
<evidence type="ECO:0000256" key="5">
    <source>
        <dbReference type="ARBA" id="ARBA00023136"/>
    </source>
</evidence>
<feature type="transmembrane region" description="Helical" evidence="6">
    <location>
        <begin position="169"/>
        <end position="187"/>
    </location>
</feature>
<comment type="subcellular location">
    <subcellularLocation>
        <location evidence="1">Cell membrane</location>
        <topology evidence="1">Multi-pass membrane protein</topology>
    </subcellularLocation>
</comment>
<feature type="transmembrane region" description="Helical" evidence="6">
    <location>
        <begin position="327"/>
        <end position="349"/>
    </location>
</feature>
<evidence type="ECO:0000256" key="1">
    <source>
        <dbReference type="ARBA" id="ARBA00004651"/>
    </source>
</evidence>
<gene>
    <name evidence="7" type="ORF">C823_02395</name>
</gene>
<name>N2AGY7_9FIRM</name>
<accession>N2AGY7</accession>
<comment type="caution">
    <text evidence="7">The sequence shown here is derived from an EMBL/GenBank/DDBJ whole genome shotgun (WGS) entry which is preliminary data.</text>
</comment>
<keyword evidence="3 6" id="KW-0812">Transmembrane</keyword>
<dbReference type="InterPro" id="IPR050833">
    <property type="entry name" value="Poly_Biosynth_Transport"/>
</dbReference>
<feature type="transmembrane region" description="Helical" evidence="6">
    <location>
        <begin position="244"/>
        <end position="262"/>
    </location>
</feature>
<organism evidence="7 8">
    <name type="scientific">Eubacterium plexicaudatum ASF492</name>
    <dbReference type="NCBI Taxonomy" id="1235802"/>
    <lineage>
        <taxon>Bacteria</taxon>
        <taxon>Bacillati</taxon>
        <taxon>Bacillota</taxon>
        <taxon>Clostridia</taxon>
        <taxon>Eubacteriales</taxon>
        <taxon>Eubacteriaceae</taxon>
        <taxon>Eubacterium</taxon>
    </lineage>
</organism>
<protein>
    <recommendedName>
        <fullName evidence="9">Polysaccharide biosynthesis protein C-terminal domain-containing protein</fullName>
    </recommendedName>
</protein>
<dbReference type="eggNOG" id="COG2244">
    <property type="taxonomic scope" value="Bacteria"/>
</dbReference>
<feature type="transmembrane region" description="Helical" evidence="6">
    <location>
        <begin position="207"/>
        <end position="224"/>
    </location>
</feature>
<keyword evidence="2" id="KW-1003">Cell membrane</keyword>
<sequence length="409" mass="44867">MKSNGNGYFWNAAAGLLNAGEAVILSMVVTRTGGLADAGVLSMAFASGNLMMSIGKFGVRSYQATDVAGDFSFSDYFWARVVSVTLMLIVSLLYIFYCIRAKGYGGEKAAIVFAFCFIYAVEAMEDVFWGLYQQKQALDTGAKLFVLRWLTILGICISVLVFFHDLCLASVFGAAVSMAVFCISNRLAFGKFQEKVLRIRTGAVREVLCRCFSLFIASFMTIYVTNASKYAIDRYLTEEVQACYGFIAMPVFVIGLLNGFLYQPSLVRMALEWKECRIDCFRRRAGRQCAVLLGLTVMCLLGAYLCGIPVLSAIYGTDLSGYKKELLVLLCGGGMFAYAGYFSILLTIMRKQEMVMYGYVAVSALSMIFSNSLVRIYGVSGAAALYALLMGVLAGIFAFAYITEIKNAC</sequence>